<comment type="caution">
    <text evidence="1">The sequence shown here is derived from an EMBL/GenBank/DDBJ whole genome shotgun (WGS) entry which is preliminary data.</text>
</comment>
<name>A0A0R0BLH6_9GAMM</name>
<sequence length="125" mass="13792">MNQTTLPDANAIAQLLALGQAALACEQTPIRWQSGDGLPWPEYPQALKDFFAAAAQPPWSDSHYQPQACSALIRAEDGIARAGLATLCSLLTWMVRGERFCDGHWAAMLEQGHLRRWLERLAAFA</sequence>
<gene>
    <name evidence="1" type="ORF">ABB25_08965</name>
</gene>
<keyword evidence="2" id="KW-1185">Reference proteome</keyword>
<dbReference type="OrthoDB" id="6904447at2"/>
<proteinExistence type="predicted"/>
<dbReference type="STRING" id="266128.ABB25_08965"/>
<evidence type="ECO:0000313" key="1">
    <source>
        <dbReference type="EMBL" id="KRG57931.1"/>
    </source>
</evidence>
<protein>
    <submittedName>
        <fullName evidence="1">Uncharacterized protein</fullName>
    </submittedName>
</protein>
<dbReference type="EMBL" id="LDJH01000013">
    <property type="protein sequence ID" value="KRG57931.1"/>
    <property type="molecule type" value="Genomic_DNA"/>
</dbReference>
<reference evidence="1 2" key="1">
    <citation type="submission" date="2015-05" db="EMBL/GenBank/DDBJ databases">
        <title>Genome sequencing and analysis of members of genus Stenotrophomonas.</title>
        <authorList>
            <person name="Patil P.P."/>
            <person name="Midha S."/>
            <person name="Patil P.B."/>
        </authorList>
    </citation>
    <scope>NUCLEOTIDE SEQUENCE [LARGE SCALE GENOMIC DNA]</scope>
    <source>
        <strain evidence="1 2">DSM 17805</strain>
    </source>
</reference>
<accession>A0A0R0BLH6</accession>
<dbReference type="Pfam" id="PF20118">
    <property type="entry name" value="DUF6508"/>
    <property type="match status" value="1"/>
</dbReference>
<evidence type="ECO:0000313" key="2">
    <source>
        <dbReference type="Proteomes" id="UP000051254"/>
    </source>
</evidence>
<dbReference type="RefSeq" id="WP_057666002.1">
    <property type="nucleotide sequence ID" value="NZ_LDJH01000013.1"/>
</dbReference>
<dbReference type="InterPro" id="IPR045425">
    <property type="entry name" value="DUF6508"/>
</dbReference>
<organism evidence="1 2">
    <name type="scientific">Stenotrophomonas koreensis</name>
    <dbReference type="NCBI Taxonomy" id="266128"/>
    <lineage>
        <taxon>Bacteria</taxon>
        <taxon>Pseudomonadati</taxon>
        <taxon>Pseudomonadota</taxon>
        <taxon>Gammaproteobacteria</taxon>
        <taxon>Lysobacterales</taxon>
        <taxon>Lysobacteraceae</taxon>
        <taxon>Stenotrophomonas</taxon>
    </lineage>
</organism>
<dbReference type="Proteomes" id="UP000051254">
    <property type="component" value="Unassembled WGS sequence"/>
</dbReference>
<dbReference type="PATRIC" id="fig|266128.3.peg.661"/>
<dbReference type="AlphaFoldDB" id="A0A0R0BLH6"/>